<dbReference type="PIRSF" id="PIRSF029347">
    <property type="entry name" value="RecF"/>
    <property type="match status" value="1"/>
</dbReference>
<dbReference type="Proteomes" id="UP000664628">
    <property type="component" value="Unassembled WGS sequence"/>
</dbReference>
<proteinExistence type="predicted"/>
<accession>A0ABS3JFI7</accession>
<evidence type="ECO:0000259" key="1">
    <source>
        <dbReference type="Pfam" id="PF13304"/>
    </source>
</evidence>
<dbReference type="Gene3D" id="3.40.50.300">
    <property type="entry name" value="P-loop containing nucleotide triphosphate hydrolases"/>
    <property type="match status" value="1"/>
</dbReference>
<reference evidence="2 3" key="1">
    <citation type="submission" date="2021-03" db="EMBL/GenBank/DDBJ databases">
        <title>Fibrella sp. HMF5405 genome sequencing and assembly.</title>
        <authorList>
            <person name="Kang H."/>
            <person name="Kim H."/>
            <person name="Bae S."/>
            <person name="Joh K."/>
        </authorList>
    </citation>
    <scope>NUCLEOTIDE SEQUENCE [LARGE SCALE GENOMIC DNA]</scope>
    <source>
        <strain evidence="2 3">HMF5405</strain>
    </source>
</reference>
<evidence type="ECO:0000313" key="3">
    <source>
        <dbReference type="Proteomes" id="UP000664628"/>
    </source>
</evidence>
<dbReference type="RefSeq" id="WP_207327972.1">
    <property type="nucleotide sequence ID" value="NZ_JAFMYW010000001.1"/>
</dbReference>
<dbReference type="CDD" id="cd00267">
    <property type="entry name" value="ABC_ATPase"/>
    <property type="match status" value="1"/>
</dbReference>
<dbReference type="InterPro" id="IPR027417">
    <property type="entry name" value="P-loop_NTPase"/>
</dbReference>
<name>A0ABS3JFI7_9BACT</name>
<dbReference type="PANTHER" id="PTHR43581">
    <property type="entry name" value="ATP/GTP PHOSPHATASE"/>
    <property type="match status" value="1"/>
</dbReference>
<protein>
    <submittedName>
        <fullName evidence="2">AAA family ATPase</fullName>
    </submittedName>
</protein>
<dbReference type="SUPFAM" id="SSF52540">
    <property type="entry name" value="P-loop containing nucleoside triphosphate hydrolases"/>
    <property type="match status" value="1"/>
</dbReference>
<evidence type="ECO:0000313" key="2">
    <source>
        <dbReference type="EMBL" id="MBO0948059.1"/>
    </source>
</evidence>
<dbReference type="InterPro" id="IPR014555">
    <property type="entry name" value="RecF-like"/>
</dbReference>
<organism evidence="2 3">
    <name type="scientific">Fibrella forsythiae</name>
    <dbReference type="NCBI Taxonomy" id="2817061"/>
    <lineage>
        <taxon>Bacteria</taxon>
        <taxon>Pseudomonadati</taxon>
        <taxon>Bacteroidota</taxon>
        <taxon>Cytophagia</taxon>
        <taxon>Cytophagales</taxon>
        <taxon>Spirosomataceae</taxon>
        <taxon>Fibrella</taxon>
    </lineage>
</organism>
<keyword evidence="3" id="KW-1185">Reference proteome</keyword>
<comment type="caution">
    <text evidence="2">The sequence shown here is derived from an EMBL/GenBank/DDBJ whole genome shotgun (WGS) entry which is preliminary data.</text>
</comment>
<gene>
    <name evidence="2" type="ORF">J2I46_05660</name>
</gene>
<dbReference type="Pfam" id="PF13304">
    <property type="entry name" value="AAA_21"/>
    <property type="match status" value="1"/>
</dbReference>
<dbReference type="EMBL" id="JAFMYW010000001">
    <property type="protein sequence ID" value="MBO0948059.1"/>
    <property type="molecule type" value="Genomic_DNA"/>
</dbReference>
<sequence length="373" mass="42970">MLKRVSIQNFKSLKDVTLNLQPVNLLIGPNNSGKTNFLKALDKETLSLLGSNRIDTFKELTFKHKPVDVTYSFDYLPDINGLMSKLKNNNPNTIYHYSLAYTLTTDENNSWIKTDAHDSFINESRVELPIETFPGHMKEFINYKSATLFRPDPSRLIHQVKLSADDLMLLPDCSNLVSFLYYIETNFRNTYSKQLKEDFTRCVPEITYFTMPPVKVGNDSLLSLRFFDKEDVGYWANEVSEGVLYFLMLLGIVNQPNPPKLLLLEEPERGIHPRRIREVMNFIFRLAEEKGVQIILTTHNEHVLDQFTTWPEAVFVFEKDDEGATHVKNLLHDIIEPSHEKSINNNTAQIDFTSNLGDNWMYGLLGGVPEEVL</sequence>
<dbReference type="InterPro" id="IPR051396">
    <property type="entry name" value="Bact_Antivir_Def_Nuclease"/>
</dbReference>
<dbReference type="PANTHER" id="PTHR43581:SF2">
    <property type="entry name" value="EXCINUCLEASE ATPASE SUBUNIT"/>
    <property type="match status" value="1"/>
</dbReference>
<dbReference type="InterPro" id="IPR003959">
    <property type="entry name" value="ATPase_AAA_core"/>
</dbReference>
<feature type="domain" description="ATPase AAA-type core" evidence="1">
    <location>
        <begin position="23"/>
        <end position="305"/>
    </location>
</feature>